<evidence type="ECO:0000256" key="6">
    <source>
        <dbReference type="ARBA" id="ARBA00022777"/>
    </source>
</evidence>
<feature type="domain" description="Gnk2-homologous" evidence="12">
    <location>
        <begin position="13"/>
        <end position="118"/>
    </location>
</feature>
<dbReference type="PROSITE" id="PS51473">
    <property type="entry name" value="GNK2"/>
    <property type="match status" value="1"/>
</dbReference>
<dbReference type="Pfam" id="PF07714">
    <property type="entry name" value="PK_Tyr_Ser-Thr"/>
    <property type="match status" value="1"/>
</dbReference>
<keyword evidence="10" id="KW-1133">Transmembrane helix</keyword>
<dbReference type="InterPro" id="IPR001245">
    <property type="entry name" value="Ser-Thr/Tyr_kinase_cat_dom"/>
</dbReference>
<dbReference type="FunFam" id="3.30.200.20:FF:001754">
    <property type="entry name" value="Uncharacterized protein"/>
    <property type="match status" value="1"/>
</dbReference>
<evidence type="ECO:0000256" key="4">
    <source>
        <dbReference type="ARBA" id="ARBA00022737"/>
    </source>
</evidence>
<dbReference type="Gene3D" id="3.30.430.20">
    <property type="entry name" value="Gnk2 domain, C-X8-C-X2-C motif"/>
    <property type="match status" value="1"/>
</dbReference>
<evidence type="ECO:0000256" key="1">
    <source>
        <dbReference type="ARBA" id="ARBA00022527"/>
    </source>
</evidence>
<dbReference type="InterPro" id="IPR052059">
    <property type="entry name" value="CR_Ser/Thr_kinase"/>
</dbReference>
<reference evidence="13" key="1">
    <citation type="submission" date="2020-06" db="EMBL/GenBank/DDBJ databases">
        <authorList>
            <person name="Li T."/>
            <person name="Hu X."/>
            <person name="Zhang T."/>
            <person name="Song X."/>
            <person name="Zhang H."/>
            <person name="Dai N."/>
            <person name="Sheng W."/>
            <person name="Hou X."/>
            <person name="Wei L."/>
        </authorList>
    </citation>
    <scope>NUCLEOTIDE SEQUENCE</scope>
    <source>
        <strain evidence="13">G02</strain>
        <tissue evidence="13">Leaf</tissue>
    </source>
</reference>
<evidence type="ECO:0000256" key="7">
    <source>
        <dbReference type="ARBA" id="ARBA00022840"/>
    </source>
</evidence>
<comment type="caution">
    <text evidence="13">The sequence shown here is derived from an EMBL/GenBank/DDBJ whole genome shotgun (WGS) entry which is preliminary data.</text>
</comment>
<gene>
    <name evidence="13" type="ORF">Sradi_6752300</name>
</gene>
<protein>
    <submittedName>
        <fullName evidence="13">Cysteine-rich receptor-like protein kinase</fullName>
    </submittedName>
</protein>
<evidence type="ECO:0000259" key="11">
    <source>
        <dbReference type="PROSITE" id="PS50011"/>
    </source>
</evidence>
<dbReference type="InterPro" id="IPR000719">
    <property type="entry name" value="Prot_kinase_dom"/>
</dbReference>
<dbReference type="Pfam" id="PF00069">
    <property type="entry name" value="Pkinase"/>
    <property type="match status" value="1"/>
</dbReference>
<proteinExistence type="predicted"/>
<dbReference type="AlphaFoldDB" id="A0AAW2JQU5"/>
<evidence type="ECO:0000256" key="8">
    <source>
        <dbReference type="ARBA" id="ARBA00023170"/>
    </source>
</evidence>
<reference evidence="13" key="2">
    <citation type="journal article" date="2024" name="Plant">
        <title>Genomic evolution and insights into agronomic trait innovations of Sesamum species.</title>
        <authorList>
            <person name="Miao H."/>
            <person name="Wang L."/>
            <person name="Qu L."/>
            <person name="Liu H."/>
            <person name="Sun Y."/>
            <person name="Le M."/>
            <person name="Wang Q."/>
            <person name="Wei S."/>
            <person name="Zheng Y."/>
            <person name="Lin W."/>
            <person name="Duan Y."/>
            <person name="Cao H."/>
            <person name="Xiong S."/>
            <person name="Wang X."/>
            <person name="Wei L."/>
            <person name="Li C."/>
            <person name="Ma Q."/>
            <person name="Ju M."/>
            <person name="Zhao R."/>
            <person name="Li G."/>
            <person name="Mu C."/>
            <person name="Tian Q."/>
            <person name="Mei H."/>
            <person name="Zhang T."/>
            <person name="Gao T."/>
            <person name="Zhang H."/>
        </authorList>
    </citation>
    <scope>NUCLEOTIDE SEQUENCE</scope>
    <source>
        <strain evidence="13">G02</strain>
    </source>
</reference>
<dbReference type="Gene3D" id="3.30.200.20">
    <property type="entry name" value="Phosphorylase Kinase, domain 1"/>
    <property type="match status" value="1"/>
</dbReference>
<evidence type="ECO:0000256" key="2">
    <source>
        <dbReference type="ARBA" id="ARBA00022679"/>
    </source>
</evidence>
<dbReference type="Gene3D" id="1.10.510.10">
    <property type="entry name" value="Transferase(Phosphotransferase) domain 1"/>
    <property type="match status" value="1"/>
</dbReference>
<feature type="domain" description="Protein kinase" evidence="11">
    <location>
        <begin position="178"/>
        <end position="405"/>
    </location>
</feature>
<evidence type="ECO:0000256" key="9">
    <source>
        <dbReference type="PROSITE-ProRule" id="PRU10141"/>
    </source>
</evidence>
<dbReference type="PROSITE" id="PS50011">
    <property type="entry name" value="PROTEIN_KINASE_DOM"/>
    <property type="match status" value="1"/>
</dbReference>
<keyword evidence="8 13" id="KW-0675">Receptor</keyword>
<keyword evidence="4" id="KW-0677">Repeat</keyword>
<keyword evidence="10" id="KW-0472">Membrane</keyword>
<dbReference type="InterPro" id="IPR017441">
    <property type="entry name" value="Protein_kinase_ATP_BS"/>
</dbReference>
<dbReference type="CDD" id="cd23509">
    <property type="entry name" value="Gnk2-like"/>
    <property type="match status" value="1"/>
</dbReference>
<dbReference type="FunFam" id="3.30.430.20:FF:000015">
    <property type="entry name" value="Cysteine-rich receptor-like protein kinase 3"/>
    <property type="match status" value="1"/>
</dbReference>
<dbReference type="InterPro" id="IPR002902">
    <property type="entry name" value="GNK2"/>
</dbReference>
<keyword evidence="3" id="KW-0732">Signal</keyword>
<evidence type="ECO:0000256" key="5">
    <source>
        <dbReference type="ARBA" id="ARBA00022741"/>
    </source>
</evidence>
<dbReference type="GO" id="GO:0005524">
    <property type="term" value="F:ATP binding"/>
    <property type="evidence" value="ECO:0007669"/>
    <property type="project" value="UniProtKB-UniRule"/>
</dbReference>
<dbReference type="InterPro" id="IPR011009">
    <property type="entry name" value="Kinase-like_dom_sf"/>
</dbReference>
<dbReference type="InterPro" id="IPR038408">
    <property type="entry name" value="GNK2_sf"/>
</dbReference>
<keyword evidence="10" id="KW-0812">Transmembrane</keyword>
<organism evidence="13">
    <name type="scientific">Sesamum radiatum</name>
    <name type="common">Black benniseed</name>
    <dbReference type="NCBI Taxonomy" id="300843"/>
    <lineage>
        <taxon>Eukaryota</taxon>
        <taxon>Viridiplantae</taxon>
        <taxon>Streptophyta</taxon>
        <taxon>Embryophyta</taxon>
        <taxon>Tracheophyta</taxon>
        <taxon>Spermatophyta</taxon>
        <taxon>Magnoliopsida</taxon>
        <taxon>eudicotyledons</taxon>
        <taxon>Gunneridae</taxon>
        <taxon>Pentapetalae</taxon>
        <taxon>asterids</taxon>
        <taxon>lamiids</taxon>
        <taxon>Lamiales</taxon>
        <taxon>Pedaliaceae</taxon>
        <taxon>Sesamum</taxon>
    </lineage>
</organism>
<name>A0AAW2JQU5_SESRA</name>
<keyword evidence="1" id="KW-0723">Serine/threonine-protein kinase</keyword>
<dbReference type="GO" id="GO:0004674">
    <property type="term" value="F:protein serine/threonine kinase activity"/>
    <property type="evidence" value="ECO:0007669"/>
    <property type="project" value="UniProtKB-KW"/>
</dbReference>
<accession>A0AAW2JQU5</accession>
<dbReference type="EMBL" id="JACGWJ010000032">
    <property type="protein sequence ID" value="KAL0297002.1"/>
    <property type="molecule type" value="Genomic_DNA"/>
</dbReference>
<keyword evidence="2" id="KW-0808">Transferase</keyword>
<feature type="binding site" evidence="9">
    <location>
        <position position="206"/>
    </location>
    <ligand>
        <name>ATP</name>
        <dbReference type="ChEBI" id="CHEBI:30616"/>
    </ligand>
</feature>
<keyword evidence="5 9" id="KW-0547">Nucleotide-binding</keyword>
<dbReference type="PANTHER" id="PTHR47973">
    <property type="entry name" value="CYSTEINE-RICH RECEPTOR-LIKE PROTEIN KINASE 3"/>
    <property type="match status" value="1"/>
</dbReference>
<evidence type="ECO:0000256" key="3">
    <source>
        <dbReference type="ARBA" id="ARBA00022729"/>
    </source>
</evidence>
<evidence type="ECO:0000256" key="10">
    <source>
        <dbReference type="SAM" id="Phobius"/>
    </source>
</evidence>
<dbReference type="SUPFAM" id="SSF56112">
    <property type="entry name" value="Protein kinase-like (PK-like)"/>
    <property type="match status" value="1"/>
</dbReference>
<sequence>MRAENYSFFQEYTGPGDHAVCGNRTRQDSAFQASTRQALLQAVSAAPINNGYGRAQVAVAGTSNQSAYVLADCWRTINANACRACLENASASILRCLPSSEGRALNTGCFMRRVILIVVATVSAAAVLIIGAVIGVYLWKSRTIQKKRKGNAEKLVKTLNDSSLNFKYSTLEKATGSFEEANKLGQGGFGTVYKGVLPDGREIAVKRLFFNNKHRAADFYNEVNIISSVEHKNLVRTFQEDKSHISTAIAGTLGYMAPEYLAHGQLTEKADVYSFGVLLIEIVTGRSNNRSKTTEYSDSLVNIQRTVEELLMLHNYHNINIKNEILRVVHVGLLCTQEIPLLRPSMSKALKMLVKNENLPAPTSPPFTDEKTMELNDTSENFSSGLEHGNAASVASVSQSIFYPR</sequence>
<evidence type="ECO:0000313" key="13">
    <source>
        <dbReference type="EMBL" id="KAL0297002.1"/>
    </source>
</evidence>
<keyword evidence="7 9" id="KW-0067">ATP-binding</keyword>
<dbReference type="Pfam" id="PF01657">
    <property type="entry name" value="Stress-antifung"/>
    <property type="match status" value="1"/>
</dbReference>
<feature type="transmembrane region" description="Helical" evidence="10">
    <location>
        <begin position="114"/>
        <end position="139"/>
    </location>
</feature>
<evidence type="ECO:0000259" key="12">
    <source>
        <dbReference type="PROSITE" id="PS51473"/>
    </source>
</evidence>
<keyword evidence="6 13" id="KW-0418">Kinase</keyword>
<dbReference type="PROSITE" id="PS00107">
    <property type="entry name" value="PROTEIN_KINASE_ATP"/>
    <property type="match status" value="1"/>
</dbReference>